<dbReference type="GO" id="GO:0080120">
    <property type="term" value="P:CAAX-box protein maturation"/>
    <property type="evidence" value="ECO:0007669"/>
    <property type="project" value="UniProtKB-ARBA"/>
</dbReference>
<evidence type="ECO:0000313" key="4">
    <source>
        <dbReference type="Proteomes" id="UP000317909"/>
    </source>
</evidence>
<dbReference type="PANTHER" id="PTHR43592:SF15">
    <property type="entry name" value="CAAX AMINO TERMINAL PROTEASE FAMILY PROTEIN"/>
    <property type="match status" value="1"/>
</dbReference>
<organism evidence="3 4">
    <name type="scientific">Lacipirellula limnantheis</name>
    <dbReference type="NCBI Taxonomy" id="2528024"/>
    <lineage>
        <taxon>Bacteria</taxon>
        <taxon>Pseudomonadati</taxon>
        <taxon>Planctomycetota</taxon>
        <taxon>Planctomycetia</taxon>
        <taxon>Pirellulales</taxon>
        <taxon>Lacipirellulaceae</taxon>
        <taxon>Lacipirellula</taxon>
    </lineage>
</organism>
<accession>A0A517TX24</accession>
<dbReference type="KEGG" id="llh:I41_21020"/>
<keyword evidence="3" id="KW-0645">Protease</keyword>
<dbReference type="InterPro" id="IPR003675">
    <property type="entry name" value="Rce1/LyrA-like_dom"/>
</dbReference>
<keyword evidence="1" id="KW-1133">Transmembrane helix</keyword>
<feature type="transmembrane region" description="Helical" evidence="1">
    <location>
        <begin position="324"/>
        <end position="347"/>
    </location>
</feature>
<dbReference type="EMBL" id="CP036339">
    <property type="protein sequence ID" value="QDT72917.1"/>
    <property type="molecule type" value="Genomic_DNA"/>
</dbReference>
<keyword evidence="1" id="KW-0812">Transmembrane</keyword>
<dbReference type="GO" id="GO:0004175">
    <property type="term" value="F:endopeptidase activity"/>
    <property type="evidence" value="ECO:0007669"/>
    <property type="project" value="UniProtKB-ARBA"/>
</dbReference>
<sequence length="350" mass="37314">MDNGPGNAMTYTVLAAVAVSLGTLFRLFQKHIDGQPLIPVEYRRVVPWNVLAPLVLLAPLLLALSLGGAPEDIVGEPEGKLAAAVSSSTLTATGLPGVSLSGAGLSAGIAVEEAFYGVDLGALTQAMWGQSAMTLTLSAACFALLVLAYGATPIDLGLPLSWSQFFADVRLGATMWAASLVPIYAIMAVLNFTFAPTEGHPLVERLVEHHSFGMMTAAAFTAVVAAPLYEEAAFRLVLQGWLERVEFFRRPRAPIADIEGSAIDSDGVVRRSEFLYAPVQVQWLPIAVSGALFGLAHWGHGVSPVPLVLLGFILGYAYQRTHRIVPCITCHVMFNGFTMAMLALQFAEEM</sequence>
<evidence type="ECO:0000256" key="1">
    <source>
        <dbReference type="SAM" id="Phobius"/>
    </source>
</evidence>
<feature type="domain" description="CAAX prenyl protease 2/Lysostaphin resistance protein A-like" evidence="2">
    <location>
        <begin position="217"/>
        <end position="336"/>
    </location>
</feature>
<name>A0A517TX24_9BACT</name>
<dbReference type="PANTHER" id="PTHR43592">
    <property type="entry name" value="CAAX AMINO TERMINAL PROTEASE"/>
    <property type="match status" value="1"/>
</dbReference>
<keyword evidence="1" id="KW-0472">Membrane</keyword>
<feature type="transmembrane region" description="Helical" evidence="1">
    <location>
        <begin position="212"/>
        <end position="229"/>
    </location>
</feature>
<protein>
    <submittedName>
        <fullName evidence="3">CAAX amino terminal protease self-immunity</fullName>
    </submittedName>
</protein>
<gene>
    <name evidence="3" type="ORF">I41_21020</name>
</gene>
<dbReference type="RefSeq" id="WP_145432435.1">
    <property type="nucleotide sequence ID" value="NZ_CP036339.1"/>
</dbReference>
<feature type="transmembrane region" description="Helical" evidence="1">
    <location>
        <begin position="298"/>
        <end position="317"/>
    </location>
</feature>
<feature type="transmembrane region" description="Helical" evidence="1">
    <location>
        <begin position="48"/>
        <end position="69"/>
    </location>
</feature>
<reference evidence="3 4" key="1">
    <citation type="submission" date="2019-02" db="EMBL/GenBank/DDBJ databases">
        <title>Deep-cultivation of Planctomycetes and their phenomic and genomic characterization uncovers novel biology.</title>
        <authorList>
            <person name="Wiegand S."/>
            <person name="Jogler M."/>
            <person name="Boedeker C."/>
            <person name="Pinto D."/>
            <person name="Vollmers J."/>
            <person name="Rivas-Marin E."/>
            <person name="Kohn T."/>
            <person name="Peeters S.H."/>
            <person name="Heuer A."/>
            <person name="Rast P."/>
            <person name="Oberbeckmann S."/>
            <person name="Bunk B."/>
            <person name="Jeske O."/>
            <person name="Meyerdierks A."/>
            <person name="Storesund J.E."/>
            <person name="Kallscheuer N."/>
            <person name="Luecker S."/>
            <person name="Lage O.M."/>
            <person name="Pohl T."/>
            <person name="Merkel B.J."/>
            <person name="Hornburger P."/>
            <person name="Mueller R.-W."/>
            <person name="Bruemmer F."/>
            <person name="Labrenz M."/>
            <person name="Spormann A.M."/>
            <person name="Op den Camp H."/>
            <person name="Overmann J."/>
            <person name="Amann R."/>
            <person name="Jetten M.S.M."/>
            <person name="Mascher T."/>
            <person name="Medema M.H."/>
            <person name="Devos D.P."/>
            <person name="Kaster A.-K."/>
            <person name="Ovreas L."/>
            <person name="Rohde M."/>
            <person name="Galperin M.Y."/>
            <person name="Jogler C."/>
        </authorList>
    </citation>
    <scope>NUCLEOTIDE SEQUENCE [LARGE SCALE GENOMIC DNA]</scope>
    <source>
        <strain evidence="3 4">I41</strain>
    </source>
</reference>
<dbReference type="Pfam" id="PF02517">
    <property type="entry name" value="Rce1-like"/>
    <property type="match status" value="1"/>
</dbReference>
<proteinExistence type="predicted"/>
<feature type="transmembrane region" description="Helical" evidence="1">
    <location>
        <begin position="132"/>
        <end position="151"/>
    </location>
</feature>
<dbReference type="AlphaFoldDB" id="A0A517TX24"/>
<feature type="transmembrane region" description="Helical" evidence="1">
    <location>
        <begin position="171"/>
        <end position="192"/>
    </location>
</feature>
<feature type="transmembrane region" description="Helical" evidence="1">
    <location>
        <begin position="89"/>
        <end position="111"/>
    </location>
</feature>
<dbReference type="OrthoDB" id="258511at2"/>
<feature type="transmembrane region" description="Helical" evidence="1">
    <location>
        <begin position="6"/>
        <end position="28"/>
    </location>
</feature>
<keyword evidence="3" id="KW-0378">Hydrolase</keyword>
<keyword evidence="4" id="KW-1185">Reference proteome</keyword>
<evidence type="ECO:0000313" key="3">
    <source>
        <dbReference type="EMBL" id="QDT72917.1"/>
    </source>
</evidence>
<dbReference type="GO" id="GO:0006508">
    <property type="term" value="P:proteolysis"/>
    <property type="evidence" value="ECO:0007669"/>
    <property type="project" value="UniProtKB-KW"/>
</dbReference>
<dbReference type="Proteomes" id="UP000317909">
    <property type="component" value="Chromosome"/>
</dbReference>
<evidence type="ECO:0000259" key="2">
    <source>
        <dbReference type="Pfam" id="PF02517"/>
    </source>
</evidence>